<dbReference type="PANTHER" id="PTHR42832">
    <property type="entry name" value="AMINO ACID AMINOTRANSFERASE"/>
    <property type="match status" value="1"/>
</dbReference>
<keyword evidence="2 5" id="KW-0032">Aminotransferase</keyword>
<accession>A0ABT7QZJ4</accession>
<dbReference type="Pfam" id="PF00155">
    <property type="entry name" value="Aminotran_1_2"/>
    <property type="match status" value="1"/>
</dbReference>
<dbReference type="SUPFAM" id="SSF53383">
    <property type="entry name" value="PLP-dependent transferases"/>
    <property type="match status" value="1"/>
</dbReference>
<dbReference type="InterPro" id="IPR015421">
    <property type="entry name" value="PyrdxlP-dep_Trfase_major"/>
</dbReference>
<dbReference type="CDD" id="cd00609">
    <property type="entry name" value="AAT_like"/>
    <property type="match status" value="1"/>
</dbReference>
<dbReference type="Gene3D" id="3.40.640.10">
    <property type="entry name" value="Type I PLP-dependent aspartate aminotransferase-like (Major domain)"/>
    <property type="match status" value="1"/>
</dbReference>
<keyword evidence="3" id="KW-0808">Transferase</keyword>
<evidence type="ECO:0000256" key="3">
    <source>
        <dbReference type="ARBA" id="ARBA00022679"/>
    </source>
</evidence>
<comment type="caution">
    <text evidence="5">The sequence shown here is derived from an EMBL/GenBank/DDBJ whole genome shotgun (WGS) entry which is preliminary data.</text>
</comment>
<evidence type="ECO:0000313" key="5">
    <source>
        <dbReference type="EMBL" id="MDM5272268.1"/>
    </source>
</evidence>
<reference evidence="5" key="1">
    <citation type="submission" date="2023-01" db="EMBL/GenBank/DDBJ databases">
        <title>Sulfurovum sp. zt1-1 genome assembly.</title>
        <authorList>
            <person name="Wang J."/>
        </authorList>
    </citation>
    <scope>NUCLEOTIDE SEQUENCE</scope>
    <source>
        <strain evidence="5">Zt1-1</strain>
    </source>
</reference>
<organism evidence="5 6">
    <name type="scientific">Sulfurovum zhangzhouensis</name>
    <dbReference type="NCBI Taxonomy" id="3019067"/>
    <lineage>
        <taxon>Bacteria</taxon>
        <taxon>Pseudomonadati</taxon>
        <taxon>Campylobacterota</taxon>
        <taxon>Epsilonproteobacteria</taxon>
        <taxon>Campylobacterales</taxon>
        <taxon>Sulfurovaceae</taxon>
        <taxon>Sulfurovum</taxon>
    </lineage>
</organism>
<keyword evidence="6" id="KW-1185">Reference proteome</keyword>
<sequence>MFDEIQFEKINQLPKYVFAAIDELKAQAKEEGRDVVDFSMGNPDQDTPPQIVESLIEHVRTAGTHGYSAGSGKGLLALREAICNWYKRKYDVDLDPEREAVATMGSKDGFFHMVQAVTNPGDIALVPDPTYPIHAYAFSINGAKPIGIKIPFNEENYEVDEAKYLELIESTIDLQHAPVKYVLVNFPHNPSTATVTLDFYEKLVALAKKKRFYVISDIAYADIAFDGYKSPSILQVEGAKDVAVEAYTLSKSYNMAGWRVGFLVGNKSLVGALQKLKSWIDYGMFTPVQLAAADTLNKYYAIADEETAPRYQRRRDYLVKAFNEAGWNIGTPNASMFIWARIPDQCMHMGSLKFSEELIKKADMAVSPGIAFGDDSHVRIALIADEDRIQQAADKLKVFLEEMK</sequence>
<dbReference type="InterPro" id="IPR015424">
    <property type="entry name" value="PyrdxlP-dep_Trfase"/>
</dbReference>
<dbReference type="RefSeq" id="WP_289414055.1">
    <property type="nucleotide sequence ID" value="NZ_JAQIBD010000003.1"/>
</dbReference>
<protein>
    <submittedName>
        <fullName evidence="5">Aminotransferase class I/II-fold pyridoxal phosphate-dependent enzyme</fullName>
    </submittedName>
</protein>
<dbReference type="GO" id="GO:0008483">
    <property type="term" value="F:transaminase activity"/>
    <property type="evidence" value="ECO:0007669"/>
    <property type="project" value="UniProtKB-KW"/>
</dbReference>
<dbReference type="Proteomes" id="UP001169069">
    <property type="component" value="Unassembled WGS sequence"/>
</dbReference>
<name>A0ABT7QZJ4_9BACT</name>
<evidence type="ECO:0000259" key="4">
    <source>
        <dbReference type="Pfam" id="PF00155"/>
    </source>
</evidence>
<evidence type="ECO:0000256" key="2">
    <source>
        <dbReference type="ARBA" id="ARBA00022576"/>
    </source>
</evidence>
<gene>
    <name evidence="5" type="ORF">PGH07_08750</name>
</gene>
<dbReference type="PANTHER" id="PTHR42832:SF1">
    <property type="entry name" value="GLUTAMATE-PYRUVATE AMINOTRANSFERASE ALAC"/>
    <property type="match status" value="1"/>
</dbReference>
<feature type="domain" description="Aminotransferase class I/classII large" evidence="4">
    <location>
        <begin position="34"/>
        <end position="396"/>
    </location>
</feature>
<dbReference type="InterPro" id="IPR050881">
    <property type="entry name" value="LL-DAP_aminotransferase"/>
</dbReference>
<dbReference type="EMBL" id="JAQIBD010000003">
    <property type="protein sequence ID" value="MDM5272268.1"/>
    <property type="molecule type" value="Genomic_DNA"/>
</dbReference>
<comment type="cofactor">
    <cofactor evidence="1">
        <name>pyridoxal 5'-phosphate</name>
        <dbReference type="ChEBI" id="CHEBI:597326"/>
    </cofactor>
</comment>
<dbReference type="InterPro" id="IPR004839">
    <property type="entry name" value="Aminotransferase_I/II_large"/>
</dbReference>
<evidence type="ECO:0000256" key="1">
    <source>
        <dbReference type="ARBA" id="ARBA00001933"/>
    </source>
</evidence>
<evidence type="ECO:0000313" key="6">
    <source>
        <dbReference type="Proteomes" id="UP001169069"/>
    </source>
</evidence>
<proteinExistence type="predicted"/>
<dbReference type="InterPro" id="IPR015422">
    <property type="entry name" value="PyrdxlP-dep_Trfase_small"/>
</dbReference>
<dbReference type="Gene3D" id="3.90.1150.10">
    <property type="entry name" value="Aspartate Aminotransferase, domain 1"/>
    <property type="match status" value="1"/>
</dbReference>